<evidence type="ECO:0000313" key="2">
    <source>
        <dbReference type="Proteomes" id="UP000613743"/>
    </source>
</evidence>
<dbReference type="EMBL" id="BMPZ01000001">
    <property type="protein sequence ID" value="GGI71641.1"/>
    <property type="molecule type" value="Genomic_DNA"/>
</dbReference>
<dbReference type="PROSITE" id="PS51257">
    <property type="entry name" value="PROKAR_LIPOPROTEIN"/>
    <property type="match status" value="1"/>
</dbReference>
<reference evidence="1" key="2">
    <citation type="submission" date="2020-09" db="EMBL/GenBank/DDBJ databases">
        <authorList>
            <person name="Sun Q."/>
            <person name="Ohkuma M."/>
        </authorList>
    </citation>
    <scope>NUCLEOTIDE SEQUENCE</scope>
    <source>
        <strain evidence="1">JCM 30804</strain>
    </source>
</reference>
<proteinExistence type="predicted"/>
<sequence length="123" mass="13672">MRYLVSIFTGLLLSGCTINTNFGSYVATKANTEARGNLVQVYSQDEIMRMQTTYLGLVETEYCQESRTGRLPPNTDLNRILRAKVQKLGGNGIVYKGCQNATMFGRCFASVQCEANAYSVDFN</sequence>
<comment type="caution">
    <text evidence="1">The sequence shown here is derived from an EMBL/GenBank/DDBJ whole genome shotgun (WGS) entry which is preliminary data.</text>
</comment>
<name>A0A917N6R4_9GAMM</name>
<dbReference type="AlphaFoldDB" id="A0A917N6R4"/>
<organism evidence="1 2">
    <name type="scientific">Shewanella gelidii</name>
    <dbReference type="NCBI Taxonomy" id="1642821"/>
    <lineage>
        <taxon>Bacteria</taxon>
        <taxon>Pseudomonadati</taxon>
        <taxon>Pseudomonadota</taxon>
        <taxon>Gammaproteobacteria</taxon>
        <taxon>Alteromonadales</taxon>
        <taxon>Shewanellaceae</taxon>
        <taxon>Shewanella</taxon>
    </lineage>
</organism>
<evidence type="ECO:0008006" key="3">
    <source>
        <dbReference type="Google" id="ProtNLM"/>
    </source>
</evidence>
<dbReference type="RefSeq" id="WP_188917692.1">
    <property type="nucleotide sequence ID" value="NZ_BMPZ01000001.1"/>
</dbReference>
<keyword evidence="2" id="KW-1185">Reference proteome</keyword>
<gene>
    <name evidence="1" type="ORF">GCM10009332_06240</name>
</gene>
<dbReference type="Proteomes" id="UP000613743">
    <property type="component" value="Unassembled WGS sequence"/>
</dbReference>
<protein>
    <recommendedName>
        <fullName evidence="3">RcsF protein</fullName>
    </recommendedName>
</protein>
<accession>A0A917N6R4</accession>
<evidence type="ECO:0000313" key="1">
    <source>
        <dbReference type="EMBL" id="GGI71641.1"/>
    </source>
</evidence>
<reference evidence="1" key="1">
    <citation type="journal article" date="2014" name="Int. J. Syst. Evol. Microbiol.">
        <title>Complete genome sequence of Corynebacterium casei LMG S-19264T (=DSM 44701T), isolated from a smear-ripened cheese.</title>
        <authorList>
            <consortium name="US DOE Joint Genome Institute (JGI-PGF)"/>
            <person name="Walter F."/>
            <person name="Albersmeier A."/>
            <person name="Kalinowski J."/>
            <person name="Ruckert C."/>
        </authorList>
    </citation>
    <scope>NUCLEOTIDE SEQUENCE</scope>
    <source>
        <strain evidence="1">JCM 30804</strain>
    </source>
</reference>
<dbReference type="Gene3D" id="3.30.110.70">
    <property type="entry name" value="Hypothetical protein apc22750. Chain B"/>
    <property type="match status" value="1"/>
</dbReference>